<comment type="caution">
    <text evidence="8">The sequence shown here is derived from an EMBL/GenBank/DDBJ whole genome shotgun (WGS) entry which is preliminary data.</text>
</comment>
<dbReference type="InterPro" id="IPR058636">
    <property type="entry name" value="Beta-barrel_YknX"/>
</dbReference>
<feature type="compositionally biased region" description="Low complexity" evidence="4">
    <location>
        <begin position="647"/>
        <end position="663"/>
    </location>
</feature>
<feature type="domain" description="Multidrug resistance protein MdtA-like barrel-sandwich hybrid" evidence="6">
    <location>
        <begin position="85"/>
        <end position="487"/>
    </location>
</feature>
<feature type="domain" description="YknX-like beta-barrel" evidence="7">
    <location>
        <begin position="495"/>
        <end position="566"/>
    </location>
</feature>
<keyword evidence="5" id="KW-0812">Transmembrane</keyword>
<proteinExistence type="predicted"/>
<feature type="region of interest" description="Disordered" evidence="4">
    <location>
        <begin position="647"/>
        <end position="676"/>
    </location>
</feature>
<protein>
    <submittedName>
        <fullName evidence="8">Efflux transporter, RND family, MFP subunit</fullName>
    </submittedName>
</protein>
<feature type="transmembrane region" description="Helical" evidence="5">
    <location>
        <begin position="6"/>
        <end position="22"/>
    </location>
</feature>
<evidence type="ECO:0000259" key="6">
    <source>
        <dbReference type="Pfam" id="PF25917"/>
    </source>
</evidence>
<accession>A0A0G0UGW7</accession>
<dbReference type="GO" id="GO:0030313">
    <property type="term" value="C:cell envelope"/>
    <property type="evidence" value="ECO:0007669"/>
    <property type="project" value="UniProtKB-SubCell"/>
</dbReference>
<evidence type="ECO:0000259" key="7">
    <source>
        <dbReference type="Pfam" id="PF25990"/>
    </source>
</evidence>
<keyword evidence="2 3" id="KW-0175">Coiled coil</keyword>
<evidence type="ECO:0000256" key="1">
    <source>
        <dbReference type="ARBA" id="ARBA00004196"/>
    </source>
</evidence>
<evidence type="ECO:0000313" key="9">
    <source>
        <dbReference type="Proteomes" id="UP000034616"/>
    </source>
</evidence>
<feature type="compositionally biased region" description="Gly residues" evidence="4">
    <location>
        <begin position="664"/>
        <end position="676"/>
    </location>
</feature>
<dbReference type="AlphaFoldDB" id="A0A0G0UGW7"/>
<dbReference type="Pfam" id="PF25990">
    <property type="entry name" value="Beta-barrel_YknX"/>
    <property type="match status" value="1"/>
</dbReference>
<sequence length="676" mass="72882">MISSWIFLYAIFIYSFSMKKIVNTMRNHKKTFMFGILFLAGSGVWMGKIIQSNTIETRYIVEAVEKGTLVTSVTGTGQIQGESEISVVPETSGKVIQVAVQNGQYVQEGEVLAVLDSTDATKSVRDARLSLASAKLSLQKLFASTDTLSLLQAENALAQAKRTLTDLQNGSDTQDIENAKDAVARAEHDLDQAKRNLDEVQTTSAQELISASEEGYNTVAESFTALSDVMNDLADVMGTTTDEYEYIGYYNLLAGSSYTEKMVTDYKIAQNTYNTAWNAYRISDQNSDTETKEYLIDATLTACKNISNTLNDIQTLLNTIQEQGYETSAIAGHIDDVIAVIPGDIVTVNGHISSLQSASDTIERTNLNAPYNIADAEDVVTEAEATLISAQSTLADLEDGADPDEVIAAQEDVTEKEQQLIDIQAGTSVLDVQSQQLIVQERQNTLNDALEAYEKNTVRAPISGTIANWTIYQGQIASSGTSFATIVADNFMASISLNEVDIARVQKENRVNLTFDAIDDLVVTGRIKEIDAIGIVSSNVVSYGVLIGLDTQDERVRSGMTVSTTITTNVKQDVLVVPSTAIKTQGSVLFVEVLDGASEIRSSQGIVSQTSPREVVVEVGLSNDTNSEIVSGLKEGDLIVTRTITQTNASESTTSSSSSLFGGTRTGGGFPGDIPR</sequence>
<dbReference type="Proteomes" id="UP000034616">
    <property type="component" value="Unassembled WGS sequence"/>
</dbReference>
<evidence type="ECO:0000256" key="4">
    <source>
        <dbReference type="SAM" id="MobiDB-lite"/>
    </source>
</evidence>
<dbReference type="Gene3D" id="1.10.287.470">
    <property type="entry name" value="Helix hairpin bin"/>
    <property type="match status" value="1"/>
</dbReference>
<dbReference type="Gene3D" id="6.20.50.140">
    <property type="match status" value="1"/>
</dbReference>
<dbReference type="Pfam" id="PF25917">
    <property type="entry name" value="BSH_RND"/>
    <property type="match status" value="1"/>
</dbReference>
<dbReference type="PANTHER" id="PTHR32347">
    <property type="entry name" value="EFFLUX SYSTEM COMPONENT YKNX-RELATED"/>
    <property type="match status" value="1"/>
</dbReference>
<keyword evidence="5" id="KW-1133">Transmembrane helix</keyword>
<keyword evidence="5" id="KW-0472">Membrane</keyword>
<name>A0A0G0UGW7_9BACT</name>
<reference evidence="8 9" key="1">
    <citation type="journal article" date="2015" name="Nature">
        <title>rRNA introns, odd ribosomes, and small enigmatic genomes across a large radiation of phyla.</title>
        <authorList>
            <person name="Brown C.T."/>
            <person name="Hug L.A."/>
            <person name="Thomas B.C."/>
            <person name="Sharon I."/>
            <person name="Castelle C.J."/>
            <person name="Singh A."/>
            <person name="Wilkins M.J."/>
            <person name="Williams K.H."/>
            <person name="Banfield J.F."/>
        </authorList>
    </citation>
    <scope>NUCLEOTIDE SEQUENCE [LARGE SCALE GENOMIC DNA]</scope>
</reference>
<dbReference type="InterPro" id="IPR050465">
    <property type="entry name" value="UPF0194_transport"/>
</dbReference>
<organism evidence="8 9">
    <name type="scientific">Candidatus Uhrbacteria bacterium GW2011_GWC2_41_11</name>
    <dbReference type="NCBI Taxonomy" id="1618985"/>
    <lineage>
        <taxon>Bacteria</taxon>
        <taxon>Candidatus Uhriibacteriota</taxon>
    </lineage>
</organism>
<evidence type="ECO:0000256" key="2">
    <source>
        <dbReference type="ARBA" id="ARBA00023054"/>
    </source>
</evidence>
<evidence type="ECO:0000313" key="8">
    <source>
        <dbReference type="EMBL" id="KKR86731.1"/>
    </source>
</evidence>
<feature type="coiled-coil region" evidence="3">
    <location>
        <begin position="150"/>
        <end position="203"/>
    </location>
</feature>
<dbReference type="PANTHER" id="PTHR32347:SF23">
    <property type="entry name" value="BLL5650 PROTEIN"/>
    <property type="match status" value="1"/>
</dbReference>
<dbReference type="EMBL" id="LCAH01000009">
    <property type="protein sequence ID" value="KKR86731.1"/>
    <property type="molecule type" value="Genomic_DNA"/>
</dbReference>
<evidence type="ECO:0000256" key="3">
    <source>
        <dbReference type="SAM" id="Coils"/>
    </source>
</evidence>
<gene>
    <name evidence="8" type="ORF">UU35_C0009G0018</name>
</gene>
<dbReference type="Gene3D" id="2.40.50.100">
    <property type="match status" value="2"/>
</dbReference>
<dbReference type="Gene3D" id="2.40.30.170">
    <property type="match status" value="1"/>
</dbReference>
<dbReference type="SUPFAM" id="SSF111369">
    <property type="entry name" value="HlyD-like secretion proteins"/>
    <property type="match status" value="1"/>
</dbReference>
<dbReference type="InterPro" id="IPR058625">
    <property type="entry name" value="MdtA-like_BSH"/>
</dbReference>
<feature type="transmembrane region" description="Helical" evidence="5">
    <location>
        <begin position="31"/>
        <end position="50"/>
    </location>
</feature>
<evidence type="ECO:0000256" key="5">
    <source>
        <dbReference type="SAM" id="Phobius"/>
    </source>
</evidence>
<comment type="subcellular location">
    <subcellularLocation>
        <location evidence="1">Cell envelope</location>
    </subcellularLocation>
</comment>